<dbReference type="GO" id="GO:0000428">
    <property type="term" value="C:DNA-directed RNA polymerase complex"/>
    <property type="evidence" value="ECO:0007669"/>
    <property type="project" value="UniProtKB-KW"/>
</dbReference>
<evidence type="ECO:0000256" key="5">
    <source>
        <dbReference type="ARBA" id="ARBA00023242"/>
    </source>
</evidence>
<keyword evidence="5" id="KW-0539">Nucleus</keyword>
<evidence type="ECO:0000313" key="7">
    <source>
        <dbReference type="Proteomes" id="UP000504615"/>
    </source>
</evidence>
<dbReference type="InterPro" id="IPR009668">
    <property type="entry name" value="RNA_pol-assoc_fac_A49-like"/>
</dbReference>
<keyword evidence="7" id="KW-1185">Reference proteome</keyword>
<keyword evidence="3" id="KW-0240">DNA-directed RNA polymerase</keyword>
<evidence type="ECO:0000256" key="3">
    <source>
        <dbReference type="ARBA" id="ARBA00022478"/>
    </source>
</evidence>
<dbReference type="KEGG" id="pbar:105432801"/>
<organism evidence="7 8">
    <name type="scientific">Pogonomyrmex barbatus</name>
    <name type="common">red harvester ant</name>
    <dbReference type="NCBI Taxonomy" id="144034"/>
    <lineage>
        <taxon>Eukaryota</taxon>
        <taxon>Metazoa</taxon>
        <taxon>Ecdysozoa</taxon>
        <taxon>Arthropoda</taxon>
        <taxon>Hexapoda</taxon>
        <taxon>Insecta</taxon>
        <taxon>Pterygota</taxon>
        <taxon>Neoptera</taxon>
        <taxon>Endopterygota</taxon>
        <taxon>Hymenoptera</taxon>
        <taxon>Apocrita</taxon>
        <taxon>Aculeata</taxon>
        <taxon>Formicoidea</taxon>
        <taxon>Formicidae</taxon>
        <taxon>Myrmicinae</taxon>
        <taxon>Pogonomyrmex</taxon>
    </lineage>
</organism>
<keyword evidence="6" id="KW-0175">Coiled coil</keyword>
<name>A0A6I9XJW8_9HYME</name>
<protein>
    <submittedName>
        <fullName evidence="8">Uncharacterized protein LOC105432801</fullName>
    </submittedName>
</protein>
<reference evidence="8" key="1">
    <citation type="submission" date="2025-08" db="UniProtKB">
        <authorList>
            <consortium name="RefSeq"/>
        </authorList>
    </citation>
    <scope>IDENTIFICATION</scope>
</reference>
<evidence type="ECO:0000256" key="1">
    <source>
        <dbReference type="ARBA" id="ARBA00004604"/>
    </source>
</evidence>
<dbReference type="GeneID" id="105432801"/>
<comment type="subcellular location">
    <subcellularLocation>
        <location evidence="1">Nucleus</location>
        <location evidence="1">Nucleolus</location>
    </subcellularLocation>
</comment>
<dbReference type="GO" id="GO:0006351">
    <property type="term" value="P:DNA-templated transcription"/>
    <property type="evidence" value="ECO:0007669"/>
    <property type="project" value="InterPro"/>
</dbReference>
<dbReference type="Proteomes" id="UP000504615">
    <property type="component" value="Unplaced"/>
</dbReference>
<evidence type="ECO:0000256" key="2">
    <source>
        <dbReference type="ARBA" id="ARBA00009430"/>
    </source>
</evidence>
<dbReference type="GO" id="GO:0003677">
    <property type="term" value="F:DNA binding"/>
    <property type="evidence" value="ECO:0007669"/>
    <property type="project" value="InterPro"/>
</dbReference>
<dbReference type="PANTHER" id="PTHR14440">
    <property type="entry name" value="DNA-DIRECTED RNA POLYMERASE I SUBUNIT RPA49"/>
    <property type="match status" value="1"/>
</dbReference>
<dbReference type="Pfam" id="PF06870">
    <property type="entry name" value="RNA_pol_I_A49"/>
    <property type="match status" value="1"/>
</dbReference>
<evidence type="ECO:0000313" key="8">
    <source>
        <dbReference type="RefSeq" id="XP_011646064.1"/>
    </source>
</evidence>
<evidence type="ECO:0000256" key="4">
    <source>
        <dbReference type="ARBA" id="ARBA00023163"/>
    </source>
</evidence>
<comment type="similarity">
    <text evidence="2">Belongs to the eukaryotic RPA49/POLR1E RNA polymerase subunit family.</text>
</comment>
<accession>A0A6I9XJW8</accession>
<dbReference type="RefSeq" id="XP_011646064.1">
    <property type="nucleotide sequence ID" value="XM_011647762.2"/>
</dbReference>
<sequence>MKHERKAIIESVIVQPNKIQPIIVNFQNGELKDEEVKEMSCGLYRDQKNDKTVLALSNGHIVYKGHRPDCKKESTRTMLVLHNKKTGKVRLFEAERWQVTPVLEKPDVEDNKNDVDEKIIILNKQFGSKKVKRRTEQFEKLKVNVDSVKEQLEKTVSNVEIDRLDLSTQLQSEECTSSEILPVCNRNANNVKDVYNIYDIIPKSKLETLYEHAMEVLNGDVEGKGTFFKRTLKTIQSDPDNVNKVALLLYIEMVNVWFSMPLKNAKKRDVIICSVSEEVNQHIIDTYSIPSANGRLRPNSMKDKGLVHCLILALTISNFVLDLESFRVMLELRTSLKKLTDLAKIIGATASKDDKKVIMLKVPLPPPVSLVKKGKKKLKINQ</sequence>
<dbReference type="GO" id="GO:0005730">
    <property type="term" value="C:nucleolus"/>
    <property type="evidence" value="ECO:0007669"/>
    <property type="project" value="UniProtKB-SubCell"/>
</dbReference>
<gene>
    <name evidence="8" type="primary">LOC105432801</name>
</gene>
<dbReference type="AlphaFoldDB" id="A0A6I9XJW8"/>
<proteinExistence type="inferred from homology"/>
<keyword evidence="4" id="KW-0804">Transcription</keyword>
<evidence type="ECO:0000256" key="6">
    <source>
        <dbReference type="SAM" id="Coils"/>
    </source>
</evidence>
<feature type="coiled-coil region" evidence="6">
    <location>
        <begin position="131"/>
        <end position="169"/>
    </location>
</feature>
<dbReference type="OrthoDB" id="277398at2759"/>